<sequence length="471" mass="49523">MTINIKNPGSKARALRNAMLRRLRLHIPQKVATRPIYSGVTVTQGSSSTLARLWPTAWGNAGAPTAGPTAYFAWAGARPTEQKNGMVPVDNHISTATAGTYTAKGQQRAIFRHTGSALELRFIGGGGLFYVKVDDQYVQATPYNVSDGAVLKLDFGSMGSRRIDIIMDNTARFVGAHGAATDTVAPAPIRGPKVMIFGDSFSSPLGYALWLSDVFGWDDISTSNIGGTSYSVTNSSLSFSQRASSDIVPFAPDILFVLGGTNAFSATPATEAAAATSFWQAVAASLPDTILLSAINAQHGWSHSSMTANAIAVMKATRSAIKAAGVIFCDLLEMPEPYPSLYVSGSVGLAASVGGTSIFVNGIRPRPYDVLEINPGGANCERVVIASDAVNTHPIIGALKYAHSVGETVQQVGPSWLVGSGVIGATTGVGNCDVLIDNTNHPVVPDGTRALGYTLADMIYRQVWERDTPLA</sequence>
<name>A0A9X1NZG8_9HYPH</name>
<comment type="caution">
    <text evidence="1">The sequence shown here is derived from an EMBL/GenBank/DDBJ whole genome shotgun (WGS) entry which is preliminary data.</text>
</comment>
<dbReference type="RefSeq" id="WP_233719650.1">
    <property type="nucleotide sequence ID" value="NZ_JAJUWU010000009.1"/>
</dbReference>
<keyword evidence="2" id="KW-1185">Reference proteome</keyword>
<dbReference type="Proteomes" id="UP001139035">
    <property type="component" value="Unassembled WGS sequence"/>
</dbReference>
<dbReference type="Gene3D" id="3.40.50.1110">
    <property type="entry name" value="SGNH hydrolase"/>
    <property type="match status" value="1"/>
</dbReference>
<dbReference type="GO" id="GO:0016788">
    <property type="term" value="F:hydrolase activity, acting on ester bonds"/>
    <property type="evidence" value="ECO:0007669"/>
    <property type="project" value="UniProtKB-ARBA"/>
</dbReference>
<reference evidence="1" key="1">
    <citation type="submission" date="2022-01" db="EMBL/GenBank/DDBJ databases">
        <title>Jiella avicenniae sp. nov., a novel endophytic bacterium isolated from bark of Avicennia marina.</title>
        <authorList>
            <person name="Tuo L."/>
        </authorList>
    </citation>
    <scope>NUCLEOTIDE SEQUENCE</scope>
    <source>
        <strain evidence="1">CBK1P-4</strain>
    </source>
</reference>
<dbReference type="AlphaFoldDB" id="A0A9X1NZG8"/>
<organism evidence="1 2">
    <name type="scientific">Jiella avicenniae</name>
    <dbReference type="NCBI Taxonomy" id="2907202"/>
    <lineage>
        <taxon>Bacteria</taxon>
        <taxon>Pseudomonadati</taxon>
        <taxon>Pseudomonadota</taxon>
        <taxon>Alphaproteobacteria</taxon>
        <taxon>Hyphomicrobiales</taxon>
        <taxon>Aurantimonadaceae</taxon>
        <taxon>Jiella</taxon>
    </lineage>
</organism>
<proteinExistence type="predicted"/>
<dbReference type="SUPFAM" id="SSF52266">
    <property type="entry name" value="SGNH hydrolase"/>
    <property type="match status" value="1"/>
</dbReference>
<evidence type="ECO:0000313" key="1">
    <source>
        <dbReference type="EMBL" id="MCE7028492.1"/>
    </source>
</evidence>
<evidence type="ECO:0000313" key="2">
    <source>
        <dbReference type="Proteomes" id="UP001139035"/>
    </source>
</evidence>
<dbReference type="InterPro" id="IPR036514">
    <property type="entry name" value="SGNH_hydro_sf"/>
</dbReference>
<keyword evidence="1" id="KW-0378">Hydrolase</keyword>
<accession>A0A9X1NZG8</accession>
<dbReference type="EMBL" id="JAJUWU010000009">
    <property type="protein sequence ID" value="MCE7028492.1"/>
    <property type="molecule type" value="Genomic_DNA"/>
</dbReference>
<gene>
    <name evidence="1" type="ORF">LZD57_10870</name>
</gene>
<protein>
    <submittedName>
        <fullName evidence="1">SGNH/GDSL hydrolase family protein</fullName>
    </submittedName>
</protein>